<proteinExistence type="predicted"/>
<evidence type="ECO:0000313" key="8">
    <source>
        <dbReference type="EMBL" id="TLD01481.1"/>
    </source>
</evidence>
<evidence type="ECO:0000256" key="7">
    <source>
        <dbReference type="SAM" id="SignalP"/>
    </source>
</evidence>
<dbReference type="RefSeq" id="WP_243133014.1">
    <property type="nucleotide sequence ID" value="NZ_QGQD01000037.1"/>
</dbReference>
<dbReference type="InterPro" id="IPR006059">
    <property type="entry name" value="SBP"/>
</dbReference>
<sequence length="477" mass="52365" precursor="true">MKRKLTKRVIATALAGIMVFGLTACGGNSETAGKADEKTTDGQTTEGKTTDAAATEGQASDDGSGDASGGEGKKVELNVINYHVGTDYAAEYYKYLFEEFKKTDAGKNVEFNFEEIPTTDAYNQKIKLLISSGDLPDIVFNGGNNITELAAKSGKVTDLTPYFEADPEWKALFDETSLNFNTVDGKIYGVPVSKEISYIYYNKELFEKAGVEVPETSFANWDEFFKACDKLKAADITPLGMDTADSGWLTNLWMSALIGTDGDAGNKWMNTLYPTDFNTPEVEKAAENIQKMFENYTTADAIGGKYDPMATHFFNGEVAMFPNGPWMIPDFSQTEKAPEGFYDKVGIMLMPGDGMEMVPTPGDMVGAKDKDKIEAAVAFLKFETSPENQIKALEMTGLQPVSNNLDIPSDLSEKDPLMAQVLEIQNKAKLTYGQNQAYWYQNAIDTFSTELPELAYGNITPKEFCQKLSDSAAKNQE</sequence>
<evidence type="ECO:0000256" key="1">
    <source>
        <dbReference type="ARBA" id="ARBA00022475"/>
    </source>
</evidence>
<dbReference type="CDD" id="cd13585">
    <property type="entry name" value="PBP2_TMBP_like"/>
    <property type="match status" value="1"/>
</dbReference>
<feature type="chain" id="PRO_5039202541" evidence="7">
    <location>
        <begin position="25"/>
        <end position="477"/>
    </location>
</feature>
<feature type="signal peptide" evidence="7">
    <location>
        <begin position="1"/>
        <end position="24"/>
    </location>
</feature>
<comment type="caution">
    <text evidence="8">The sequence shown here is derived from an EMBL/GenBank/DDBJ whole genome shotgun (WGS) entry which is preliminary data.</text>
</comment>
<name>A0A4U8Q973_9FIRM</name>
<keyword evidence="4" id="KW-0564">Palmitate</keyword>
<organism evidence="8 9">
    <name type="scientific">Robinsoniella peoriensis</name>
    <dbReference type="NCBI Taxonomy" id="180332"/>
    <lineage>
        <taxon>Bacteria</taxon>
        <taxon>Bacillati</taxon>
        <taxon>Bacillota</taxon>
        <taxon>Clostridia</taxon>
        <taxon>Lachnospirales</taxon>
        <taxon>Lachnospiraceae</taxon>
        <taxon>Robinsoniella</taxon>
    </lineage>
</organism>
<keyword evidence="1" id="KW-1003">Cell membrane</keyword>
<dbReference type="Gene3D" id="3.40.190.10">
    <property type="entry name" value="Periplasmic binding protein-like II"/>
    <property type="match status" value="2"/>
</dbReference>
<evidence type="ECO:0000256" key="2">
    <source>
        <dbReference type="ARBA" id="ARBA00022729"/>
    </source>
</evidence>
<keyword evidence="5" id="KW-0449">Lipoprotein</keyword>
<evidence type="ECO:0000313" key="9">
    <source>
        <dbReference type="Proteomes" id="UP000306509"/>
    </source>
</evidence>
<dbReference type="EMBL" id="QGQD01000037">
    <property type="protein sequence ID" value="TLD01481.1"/>
    <property type="molecule type" value="Genomic_DNA"/>
</dbReference>
<gene>
    <name evidence="8" type="primary">msmE_9</name>
    <name evidence="8" type="ORF">DSM106044_01626</name>
</gene>
<dbReference type="PANTHER" id="PTHR43649:SF33">
    <property type="entry name" value="POLYGALACTURONAN_RHAMNOGALACTURONAN-BINDING PROTEIN YTCQ"/>
    <property type="match status" value="1"/>
</dbReference>
<keyword evidence="3" id="KW-0472">Membrane</keyword>
<dbReference type="PROSITE" id="PS51257">
    <property type="entry name" value="PROKAR_LIPOPROTEIN"/>
    <property type="match status" value="1"/>
</dbReference>
<keyword evidence="9" id="KW-1185">Reference proteome</keyword>
<dbReference type="AlphaFoldDB" id="A0A4U8Q973"/>
<keyword evidence="2 7" id="KW-0732">Signal</keyword>
<dbReference type="Proteomes" id="UP000306509">
    <property type="component" value="Unassembled WGS sequence"/>
</dbReference>
<evidence type="ECO:0000256" key="5">
    <source>
        <dbReference type="ARBA" id="ARBA00023288"/>
    </source>
</evidence>
<feature type="region of interest" description="Disordered" evidence="6">
    <location>
        <begin position="29"/>
        <end position="70"/>
    </location>
</feature>
<dbReference type="STRING" id="180332.GCA_000797495_03099"/>
<accession>A0A4U8Q973</accession>
<protein>
    <submittedName>
        <fullName evidence="8">Multiple sugar-binding protein</fullName>
    </submittedName>
</protein>
<dbReference type="SUPFAM" id="SSF53850">
    <property type="entry name" value="Periplasmic binding protein-like II"/>
    <property type="match status" value="1"/>
</dbReference>
<dbReference type="Pfam" id="PF01547">
    <property type="entry name" value="SBP_bac_1"/>
    <property type="match status" value="1"/>
</dbReference>
<evidence type="ECO:0000256" key="6">
    <source>
        <dbReference type="SAM" id="MobiDB-lite"/>
    </source>
</evidence>
<evidence type="ECO:0000256" key="3">
    <source>
        <dbReference type="ARBA" id="ARBA00023136"/>
    </source>
</evidence>
<reference evidence="8 9" key="1">
    <citation type="journal article" date="2019" name="Anaerobe">
        <title>Detection of Robinsoniella peoriensis in multiple bone samples of a trauma patient.</title>
        <authorList>
            <person name="Schrottner P."/>
            <person name="Hartwich K."/>
            <person name="Bunk B."/>
            <person name="Schober I."/>
            <person name="Helbig S."/>
            <person name="Rudolph W.W."/>
            <person name="Gunzer F."/>
        </authorList>
    </citation>
    <scope>NUCLEOTIDE SEQUENCE [LARGE SCALE GENOMIC DNA]</scope>
    <source>
        <strain evidence="8 9">DSM 106044</strain>
    </source>
</reference>
<dbReference type="PANTHER" id="PTHR43649">
    <property type="entry name" value="ARABINOSE-BINDING PROTEIN-RELATED"/>
    <property type="match status" value="1"/>
</dbReference>
<evidence type="ECO:0000256" key="4">
    <source>
        <dbReference type="ARBA" id="ARBA00023139"/>
    </source>
</evidence>
<dbReference type="InterPro" id="IPR050490">
    <property type="entry name" value="Bact_solute-bd_prot1"/>
</dbReference>